<dbReference type="PROSITE" id="PS51186">
    <property type="entry name" value="GNAT"/>
    <property type="match status" value="1"/>
</dbReference>
<dbReference type="InterPro" id="IPR016181">
    <property type="entry name" value="Acyl_CoA_acyltransferase"/>
</dbReference>
<keyword evidence="3" id="KW-1185">Reference proteome</keyword>
<organism evidence="2 3">
    <name type="scientific">Roseinatronobacter domitianus</name>
    <dbReference type="NCBI Taxonomy" id="2940293"/>
    <lineage>
        <taxon>Bacteria</taxon>
        <taxon>Pseudomonadati</taxon>
        <taxon>Pseudomonadota</taxon>
        <taxon>Alphaproteobacteria</taxon>
        <taxon>Rhodobacterales</taxon>
        <taxon>Paracoccaceae</taxon>
        <taxon>Roseinatronobacter</taxon>
    </lineage>
</organism>
<dbReference type="SUPFAM" id="SSF55729">
    <property type="entry name" value="Acyl-CoA N-acyltransferases (Nat)"/>
    <property type="match status" value="1"/>
</dbReference>
<dbReference type="InterPro" id="IPR052742">
    <property type="entry name" value="Mito_N-acetyltransferase"/>
</dbReference>
<dbReference type="Proteomes" id="UP001202550">
    <property type="component" value="Unassembled WGS sequence"/>
</dbReference>
<protein>
    <submittedName>
        <fullName evidence="2">GNAT family N-acetyltransferase</fullName>
    </submittedName>
</protein>
<gene>
    <name evidence="2" type="ORF">M3N55_13800</name>
</gene>
<dbReference type="PANTHER" id="PTHR43138:SF1">
    <property type="entry name" value="N-ACETYLTRANSFERASE ACA1"/>
    <property type="match status" value="1"/>
</dbReference>
<dbReference type="EMBL" id="JALZWP010000016">
    <property type="protein sequence ID" value="MCL1629807.1"/>
    <property type="molecule type" value="Genomic_DNA"/>
</dbReference>
<dbReference type="CDD" id="cd04301">
    <property type="entry name" value="NAT_SF"/>
    <property type="match status" value="1"/>
</dbReference>
<evidence type="ECO:0000259" key="1">
    <source>
        <dbReference type="PROSITE" id="PS51186"/>
    </source>
</evidence>
<reference evidence="2 3" key="1">
    <citation type="submission" date="2022-05" db="EMBL/GenBank/DDBJ databases">
        <title>Seasonal and diel survey of microbial diversity of the Tyrrhenian coast.</title>
        <authorList>
            <person name="Gattoni G."/>
            <person name="Corral P."/>
        </authorList>
    </citation>
    <scope>NUCLEOTIDE SEQUENCE [LARGE SCALE GENOMIC DNA]</scope>
    <source>
        <strain evidence="2 3">V10</strain>
    </source>
</reference>
<proteinExistence type="predicted"/>
<accession>A0ABT0M4N0</accession>
<feature type="domain" description="N-acetyltransferase" evidence="1">
    <location>
        <begin position="5"/>
        <end position="164"/>
    </location>
</feature>
<comment type="caution">
    <text evidence="2">The sequence shown here is derived from an EMBL/GenBank/DDBJ whole genome shotgun (WGS) entry which is preliminary data.</text>
</comment>
<dbReference type="RefSeq" id="WP_249060060.1">
    <property type="nucleotide sequence ID" value="NZ_JALZWP010000016.1"/>
</dbReference>
<name>A0ABT0M4N0_9RHOB</name>
<evidence type="ECO:0000313" key="2">
    <source>
        <dbReference type="EMBL" id="MCL1629807.1"/>
    </source>
</evidence>
<dbReference type="PANTHER" id="PTHR43138">
    <property type="entry name" value="ACETYLTRANSFERASE, GNAT FAMILY"/>
    <property type="match status" value="1"/>
</dbReference>
<sequence>MTGGVQMRPATNADAPALWDMLKPVFHAGDTYAVDPAIPRDAALEFWCGGTHAAYVAERDGPVLGSYYLCPNQQGGGAHVCNCGFVTAQAAQGQGVARAMLEDALTRAKAEGYRAMQFNFVVATNARAVATWQRYGFEIVGRLPGAFLHPKAGYVDALVMYRVV</sequence>
<dbReference type="Pfam" id="PF00583">
    <property type="entry name" value="Acetyltransf_1"/>
    <property type="match status" value="1"/>
</dbReference>
<evidence type="ECO:0000313" key="3">
    <source>
        <dbReference type="Proteomes" id="UP001202550"/>
    </source>
</evidence>
<dbReference type="InterPro" id="IPR000182">
    <property type="entry name" value="GNAT_dom"/>
</dbReference>
<dbReference type="Gene3D" id="3.40.630.30">
    <property type="match status" value="1"/>
</dbReference>